<keyword evidence="1" id="KW-1133">Transmembrane helix</keyword>
<accession>A0A5C4U1X9</accession>
<dbReference type="RefSeq" id="WP_139466435.1">
    <property type="nucleotide sequence ID" value="NZ_VDHJ01000021.1"/>
</dbReference>
<dbReference type="OrthoDB" id="10012907at2"/>
<organism evidence="2 3">
    <name type="scientific">Corynebacterium tapiri</name>
    <dbReference type="NCBI Taxonomy" id="1448266"/>
    <lineage>
        <taxon>Bacteria</taxon>
        <taxon>Bacillati</taxon>
        <taxon>Actinomycetota</taxon>
        <taxon>Actinomycetes</taxon>
        <taxon>Mycobacteriales</taxon>
        <taxon>Corynebacteriaceae</taxon>
        <taxon>Corynebacterium</taxon>
    </lineage>
</organism>
<comment type="caution">
    <text evidence="2">The sequence shown here is derived from an EMBL/GenBank/DDBJ whole genome shotgun (WGS) entry which is preliminary data.</text>
</comment>
<evidence type="ECO:0000313" key="2">
    <source>
        <dbReference type="EMBL" id="TNL94606.1"/>
    </source>
</evidence>
<feature type="transmembrane region" description="Helical" evidence="1">
    <location>
        <begin position="45"/>
        <end position="62"/>
    </location>
</feature>
<protein>
    <submittedName>
        <fullName evidence="2">Uncharacterized protein</fullName>
    </submittedName>
</protein>
<gene>
    <name evidence="2" type="ORF">FHE74_10330</name>
</gene>
<keyword evidence="1" id="KW-0472">Membrane</keyword>
<keyword evidence="3" id="KW-1185">Reference proteome</keyword>
<proteinExistence type="predicted"/>
<dbReference type="EMBL" id="VDHJ01000021">
    <property type="protein sequence ID" value="TNL94606.1"/>
    <property type="molecule type" value="Genomic_DNA"/>
</dbReference>
<reference evidence="2 3" key="1">
    <citation type="submission" date="2019-06" db="EMBL/GenBank/DDBJ databases">
        <authorList>
            <person name="Li J."/>
        </authorList>
    </citation>
    <scope>NUCLEOTIDE SEQUENCE [LARGE SCALE GENOMIC DNA]</scope>
    <source>
        <strain evidence="2 3">LMG 28165</strain>
    </source>
</reference>
<name>A0A5C4U1X9_9CORY</name>
<dbReference type="Proteomes" id="UP000312032">
    <property type="component" value="Unassembled WGS sequence"/>
</dbReference>
<feature type="transmembrane region" description="Helical" evidence="1">
    <location>
        <begin position="92"/>
        <end position="119"/>
    </location>
</feature>
<sequence>MLSNLLAAISVIFILLAAYLIPLIVPFAAAYIIPGVELQVPPMSVSEWILLLAGLAAIMWMIEMCSNWVRAQSAVFPKIRPYSTLLSLIAELLLTTILFSFLLSSVIISLLCSLLLVIVGHTLQNVTEKEGSVSY</sequence>
<evidence type="ECO:0000256" key="1">
    <source>
        <dbReference type="SAM" id="Phobius"/>
    </source>
</evidence>
<feature type="transmembrane region" description="Helical" evidence="1">
    <location>
        <begin position="6"/>
        <end position="33"/>
    </location>
</feature>
<dbReference type="AlphaFoldDB" id="A0A5C4U1X9"/>
<keyword evidence="1" id="KW-0812">Transmembrane</keyword>
<evidence type="ECO:0000313" key="3">
    <source>
        <dbReference type="Proteomes" id="UP000312032"/>
    </source>
</evidence>